<evidence type="ECO:0000313" key="1">
    <source>
        <dbReference type="EMBL" id="CAB4195548.1"/>
    </source>
</evidence>
<dbReference type="EMBL" id="LR797239">
    <property type="protein sequence ID" value="CAB4195548.1"/>
    <property type="molecule type" value="Genomic_DNA"/>
</dbReference>
<gene>
    <name evidence="1" type="ORF">UFOVP1287_15</name>
    <name evidence="2" type="ORF">UFOVP1408_25</name>
</gene>
<proteinExistence type="predicted"/>
<sequence>MLAAFDRRRDWNGYELLLWAALDDAMTLLTRAGPVARWDSLPAPQRLTAYETKAWIDSDDASHIFSFASICDYFGLEPYVVRRGAWSLRGCHVARSRMADVGRTKVGADRQRWWVRPKKGEG</sequence>
<name>A0A6J5S871_9CAUD</name>
<reference evidence="2" key="1">
    <citation type="submission" date="2020-05" db="EMBL/GenBank/DDBJ databases">
        <authorList>
            <person name="Chiriac C."/>
            <person name="Salcher M."/>
            <person name="Ghai R."/>
            <person name="Kavagutti S V."/>
        </authorList>
    </citation>
    <scope>NUCLEOTIDE SEQUENCE</scope>
</reference>
<protein>
    <submittedName>
        <fullName evidence="2">Uncharacterized protein</fullName>
    </submittedName>
</protein>
<dbReference type="EMBL" id="LR797355">
    <property type="protein sequence ID" value="CAB4205124.1"/>
    <property type="molecule type" value="Genomic_DNA"/>
</dbReference>
<accession>A0A6J5S871</accession>
<organism evidence="2">
    <name type="scientific">uncultured Caudovirales phage</name>
    <dbReference type="NCBI Taxonomy" id="2100421"/>
    <lineage>
        <taxon>Viruses</taxon>
        <taxon>Duplodnaviria</taxon>
        <taxon>Heunggongvirae</taxon>
        <taxon>Uroviricota</taxon>
        <taxon>Caudoviricetes</taxon>
        <taxon>Peduoviridae</taxon>
        <taxon>Maltschvirus</taxon>
        <taxon>Maltschvirus maltsch</taxon>
    </lineage>
</organism>
<evidence type="ECO:0000313" key="2">
    <source>
        <dbReference type="EMBL" id="CAB4205124.1"/>
    </source>
</evidence>